<dbReference type="AlphaFoldDB" id="A0A4V6Q707"/>
<evidence type="ECO:0000256" key="5">
    <source>
        <dbReference type="ARBA" id="ARBA00030755"/>
    </source>
</evidence>
<dbReference type="EMBL" id="SOCP01000001">
    <property type="protein sequence ID" value="TDV57541.1"/>
    <property type="molecule type" value="Genomic_DNA"/>
</dbReference>
<evidence type="ECO:0000256" key="2">
    <source>
        <dbReference type="ARBA" id="ARBA00012705"/>
    </source>
</evidence>
<evidence type="ECO:0000313" key="12">
    <source>
        <dbReference type="Proteomes" id="UP000294927"/>
    </source>
</evidence>
<dbReference type="Pfam" id="PF02803">
    <property type="entry name" value="Thiolase_C"/>
    <property type="match status" value="1"/>
</dbReference>
<dbReference type="InterPro" id="IPR020616">
    <property type="entry name" value="Thiolase_N"/>
</dbReference>
<accession>A0A4V6Q707</accession>
<dbReference type="InterPro" id="IPR020613">
    <property type="entry name" value="Thiolase_CS"/>
</dbReference>
<dbReference type="Pfam" id="PF00108">
    <property type="entry name" value="Thiolase_N"/>
    <property type="match status" value="1"/>
</dbReference>
<dbReference type="PIRSF" id="PIRSF000429">
    <property type="entry name" value="Ac-CoA_Ac_transf"/>
    <property type="match status" value="1"/>
</dbReference>
<keyword evidence="3 8" id="KW-0808">Transferase</keyword>
<dbReference type="SUPFAM" id="SSF53901">
    <property type="entry name" value="Thiolase-like"/>
    <property type="match status" value="2"/>
</dbReference>
<dbReference type="CDD" id="cd00751">
    <property type="entry name" value="thiolase"/>
    <property type="match status" value="1"/>
</dbReference>
<gene>
    <name evidence="11" type="ORF">CLV71_101412</name>
</gene>
<evidence type="ECO:0000313" key="11">
    <source>
        <dbReference type="EMBL" id="TDV57541.1"/>
    </source>
</evidence>
<dbReference type="InterPro" id="IPR020617">
    <property type="entry name" value="Thiolase_C"/>
</dbReference>
<evidence type="ECO:0000259" key="9">
    <source>
        <dbReference type="Pfam" id="PF00108"/>
    </source>
</evidence>
<dbReference type="Proteomes" id="UP000294927">
    <property type="component" value="Unassembled WGS sequence"/>
</dbReference>
<feature type="domain" description="Thiolase C-terminal" evidence="10">
    <location>
        <begin position="269"/>
        <end position="390"/>
    </location>
</feature>
<feature type="active site" description="Proton acceptor" evidence="7">
    <location>
        <position position="347"/>
    </location>
</feature>
<keyword evidence="4 8" id="KW-0012">Acyltransferase</keyword>
<dbReference type="NCBIfam" id="TIGR01930">
    <property type="entry name" value="AcCoA-C-Actrans"/>
    <property type="match status" value="1"/>
</dbReference>
<evidence type="ECO:0000256" key="7">
    <source>
        <dbReference type="PIRSR" id="PIRSR000429-1"/>
    </source>
</evidence>
<dbReference type="PANTHER" id="PTHR18919">
    <property type="entry name" value="ACETYL-COA C-ACYLTRANSFERASE"/>
    <property type="match status" value="1"/>
</dbReference>
<dbReference type="FunFam" id="3.40.47.10:FF:000010">
    <property type="entry name" value="Acetyl-CoA acetyltransferase (Thiolase)"/>
    <property type="match status" value="1"/>
</dbReference>
<dbReference type="RefSeq" id="WP_133900797.1">
    <property type="nucleotide sequence ID" value="NZ_SOCP01000001.1"/>
</dbReference>
<sequence length="392" mass="40648">MSHDVFLLGAVRTPNGRYGGSLRATPVVELATLAAREAVSRAGVSPELVEELVLANCRQAGNGPNPGRQVALRAGFPEQAPAQTVNMACASGLKAIQLARQSIVSGDADIAVAVAAESMSTMPYLASGALRWGGVKRGDILLADGWRDGGTDPVCGLNMGQTAENIAARYGVSREDQDAWSLRCHQRVANAWEKGWFARQVVDVPLPDGDVLDRDEGFRTDTTAERLARLKPSFVDGGTVTAGNASQMADGAAAVVLASADAVAAHGLTPQGRMRSFSAVGVDPTVMGVGPTFAVPRALERAGVSTSDLDLVEINEAFAAQIVQNVRELKLDEERVNVNGGGIALGHPTGQSGCRLVVSLLHELGRRDGTLGVASLCVGGGQGVAAVIERAA</sequence>
<dbReference type="InterPro" id="IPR020610">
    <property type="entry name" value="Thiolase_AS"/>
</dbReference>
<dbReference type="PROSITE" id="PS00737">
    <property type="entry name" value="THIOLASE_2"/>
    <property type="match status" value="1"/>
</dbReference>
<dbReference type="Gene3D" id="3.40.47.10">
    <property type="match status" value="1"/>
</dbReference>
<feature type="active site" description="Proton acceptor" evidence="7">
    <location>
        <position position="377"/>
    </location>
</feature>
<dbReference type="InterPro" id="IPR016039">
    <property type="entry name" value="Thiolase-like"/>
</dbReference>
<dbReference type="EC" id="2.3.1.9" evidence="2"/>
<dbReference type="GO" id="GO:0003985">
    <property type="term" value="F:acetyl-CoA C-acetyltransferase activity"/>
    <property type="evidence" value="ECO:0007669"/>
    <property type="project" value="UniProtKB-EC"/>
</dbReference>
<dbReference type="PROSITE" id="PS00098">
    <property type="entry name" value="THIOLASE_1"/>
    <property type="match status" value="1"/>
</dbReference>
<dbReference type="InterPro" id="IPR020615">
    <property type="entry name" value="Thiolase_acyl_enz_int_AS"/>
</dbReference>
<evidence type="ECO:0000256" key="4">
    <source>
        <dbReference type="ARBA" id="ARBA00023315"/>
    </source>
</evidence>
<organism evidence="11 12">
    <name type="scientific">Actinophytocola oryzae</name>
    <dbReference type="NCBI Taxonomy" id="502181"/>
    <lineage>
        <taxon>Bacteria</taxon>
        <taxon>Bacillati</taxon>
        <taxon>Actinomycetota</taxon>
        <taxon>Actinomycetes</taxon>
        <taxon>Pseudonocardiales</taxon>
        <taxon>Pseudonocardiaceae</taxon>
    </lineage>
</organism>
<proteinExistence type="inferred from homology"/>
<keyword evidence="12" id="KW-1185">Reference proteome</keyword>
<comment type="similarity">
    <text evidence="1 8">Belongs to the thiolase-like superfamily. Thiolase family.</text>
</comment>
<dbReference type="PROSITE" id="PS00099">
    <property type="entry name" value="THIOLASE_3"/>
    <property type="match status" value="1"/>
</dbReference>
<evidence type="ECO:0000256" key="1">
    <source>
        <dbReference type="ARBA" id="ARBA00010982"/>
    </source>
</evidence>
<feature type="active site" description="Acyl-thioester intermediate" evidence="7">
    <location>
        <position position="89"/>
    </location>
</feature>
<evidence type="ECO:0000259" key="10">
    <source>
        <dbReference type="Pfam" id="PF02803"/>
    </source>
</evidence>
<comment type="caution">
    <text evidence="11">The sequence shown here is derived from an EMBL/GenBank/DDBJ whole genome shotgun (WGS) entry which is preliminary data.</text>
</comment>
<dbReference type="PANTHER" id="PTHR18919:SF107">
    <property type="entry name" value="ACETYL-COA ACETYLTRANSFERASE, CYTOSOLIC"/>
    <property type="match status" value="1"/>
</dbReference>
<dbReference type="InterPro" id="IPR002155">
    <property type="entry name" value="Thiolase"/>
</dbReference>
<evidence type="ECO:0000256" key="3">
    <source>
        <dbReference type="ARBA" id="ARBA00022679"/>
    </source>
</evidence>
<evidence type="ECO:0000256" key="8">
    <source>
        <dbReference type="RuleBase" id="RU003557"/>
    </source>
</evidence>
<protein>
    <recommendedName>
        <fullName evidence="6">Probable acetyl-CoA acetyltransferase</fullName>
        <ecNumber evidence="2">2.3.1.9</ecNumber>
    </recommendedName>
    <alternativeName>
        <fullName evidence="5">Acetoacetyl-CoA thiolase</fullName>
    </alternativeName>
</protein>
<feature type="domain" description="Thiolase N-terminal" evidence="9">
    <location>
        <begin position="5"/>
        <end position="260"/>
    </location>
</feature>
<name>A0A4V6Q707_9PSEU</name>
<dbReference type="OrthoDB" id="4440515at2"/>
<reference evidence="11 12" key="1">
    <citation type="submission" date="2019-03" db="EMBL/GenBank/DDBJ databases">
        <title>Genomic Encyclopedia of Archaeal and Bacterial Type Strains, Phase II (KMG-II): from individual species to whole genera.</title>
        <authorList>
            <person name="Goeker M."/>
        </authorList>
    </citation>
    <scope>NUCLEOTIDE SEQUENCE [LARGE SCALE GENOMIC DNA]</scope>
    <source>
        <strain evidence="11 12">DSM 45499</strain>
    </source>
</reference>
<evidence type="ECO:0000256" key="6">
    <source>
        <dbReference type="ARBA" id="ARBA00040529"/>
    </source>
</evidence>